<accession>A0A932HZ22</accession>
<dbReference type="Proteomes" id="UP000782312">
    <property type="component" value="Unassembled WGS sequence"/>
</dbReference>
<feature type="domain" description="Arsenosugar biosynthesis radical SAM protein ArsS-like C-terminal" evidence="7">
    <location>
        <begin position="191"/>
        <end position="325"/>
    </location>
</feature>
<gene>
    <name evidence="8" type="primary">arsS</name>
    <name evidence="8" type="ORF">HYZ11_04170</name>
</gene>
<evidence type="ECO:0000259" key="7">
    <source>
        <dbReference type="Pfam" id="PF12345"/>
    </source>
</evidence>
<dbReference type="InterPro" id="IPR013785">
    <property type="entry name" value="Aldolase_TIM"/>
</dbReference>
<evidence type="ECO:0000313" key="8">
    <source>
        <dbReference type="EMBL" id="MBI3126782.1"/>
    </source>
</evidence>
<dbReference type="InterPro" id="IPR058240">
    <property type="entry name" value="rSAM_sf"/>
</dbReference>
<feature type="domain" description="Radical SAM core" evidence="6">
    <location>
        <begin position="36"/>
        <end position="173"/>
    </location>
</feature>
<dbReference type="EMBL" id="JACPUR010000013">
    <property type="protein sequence ID" value="MBI3126782.1"/>
    <property type="molecule type" value="Genomic_DNA"/>
</dbReference>
<dbReference type="InterPro" id="IPR026351">
    <property type="entry name" value="rSAM_ArsS-like"/>
</dbReference>
<dbReference type="Pfam" id="PF04055">
    <property type="entry name" value="Radical_SAM"/>
    <property type="match status" value="1"/>
</dbReference>
<dbReference type="PANTHER" id="PTHR43728:SF1">
    <property type="entry name" value="FE-S OXIDOREDUCTASE"/>
    <property type="match status" value="1"/>
</dbReference>
<dbReference type="GO" id="GO:0003824">
    <property type="term" value="F:catalytic activity"/>
    <property type="evidence" value="ECO:0007669"/>
    <property type="project" value="InterPro"/>
</dbReference>
<dbReference type="SUPFAM" id="SSF102114">
    <property type="entry name" value="Radical SAM enzymes"/>
    <property type="match status" value="1"/>
</dbReference>
<evidence type="ECO:0000256" key="3">
    <source>
        <dbReference type="ARBA" id="ARBA00022723"/>
    </source>
</evidence>
<dbReference type="SFLD" id="SFLDS00029">
    <property type="entry name" value="Radical_SAM"/>
    <property type="match status" value="1"/>
</dbReference>
<protein>
    <submittedName>
        <fullName evidence="8">Arsenosugar biosynthesis radical SAM protein ArsS</fullName>
    </submittedName>
</protein>
<dbReference type="Gene3D" id="3.20.20.70">
    <property type="entry name" value="Aldolase class I"/>
    <property type="match status" value="1"/>
</dbReference>
<keyword evidence="5" id="KW-0411">Iron-sulfur</keyword>
<comment type="caution">
    <text evidence="8">The sequence shown here is derived from an EMBL/GenBank/DDBJ whole genome shotgun (WGS) entry which is preliminary data.</text>
</comment>
<dbReference type="Pfam" id="PF12345">
    <property type="entry name" value="DUF3641"/>
    <property type="match status" value="1"/>
</dbReference>
<evidence type="ECO:0000256" key="5">
    <source>
        <dbReference type="ARBA" id="ARBA00023014"/>
    </source>
</evidence>
<dbReference type="GO" id="GO:0051536">
    <property type="term" value="F:iron-sulfur cluster binding"/>
    <property type="evidence" value="ECO:0007669"/>
    <property type="project" value="UniProtKB-KW"/>
</dbReference>
<evidence type="ECO:0000313" key="9">
    <source>
        <dbReference type="Proteomes" id="UP000782312"/>
    </source>
</evidence>
<name>A0A932HZ22_UNCTE</name>
<evidence type="ECO:0000256" key="1">
    <source>
        <dbReference type="ARBA" id="ARBA00001966"/>
    </source>
</evidence>
<dbReference type="AlphaFoldDB" id="A0A932HZ22"/>
<dbReference type="InterPro" id="IPR024521">
    <property type="entry name" value="ArsS-like_C"/>
</dbReference>
<evidence type="ECO:0000256" key="4">
    <source>
        <dbReference type="ARBA" id="ARBA00023004"/>
    </source>
</evidence>
<evidence type="ECO:0000256" key="2">
    <source>
        <dbReference type="ARBA" id="ARBA00022691"/>
    </source>
</evidence>
<dbReference type="InterPro" id="IPR007197">
    <property type="entry name" value="rSAM"/>
</dbReference>
<dbReference type="GO" id="GO:0046872">
    <property type="term" value="F:metal ion binding"/>
    <property type="evidence" value="ECO:0007669"/>
    <property type="project" value="UniProtKB-KW"/>
</dbReference>
<keyword evidence="4" id="KW-0408">Iron</keyword>
<organism evidence="8 9">
    <name type="scientific">Tectimicrobiota bacterium</name>
    <dbReference type="NCBI Taxonomy" id="2528274"/>
    <lineage>
        <taxon>Bacteria</taxon>
        <taxon>Pseudomonadati</taxon>
        <taxon>Nitrospinota/Tectimicrobiota group</taxon>
        <taxon>Candidatus Tectimicrobiota</taxon>
    </lineage>
</organism>
<evidence type="ECO:0000259" key="6">
    <source>
        <dbReference type="Pfam" id="PF04055"/>
    </source>
</evidence>
<keyword evidence="2" id="KW-0949">S-adenosyl-L-methionine</keyword>
<dbReference type="PANTHER" id="PTHR43728">
    <property type="entry name" value="SLR0304 PROTEIN"/>
    <property type="match status" value="1"/>
</dbReference>
<reference evidence="8" key="1">
    <citation type="submission" date="2020-07" db="EMBL/GenBank/DDBJ databases">
        <title>Huge and variable diversity of episymbiotic CPR bacteria and DPANN archaea in groundwater ecosystems.</title>
        <authorList>
            <person name="He C.Y."/>
            <person name="Keren R."/>
            <person name="Whittaker M."/>
            <person name="Farag I.F."/>
            <person name="Doudna J."/>
            <person name="Cate J.H.D."/>
            <person name="Banfield J.F."/>
        </authorList>
    </citation>
    <scope>NUCLEOTIDE SEQUENCE</scope>
    <source>
        <strain evidence="8">NC_groundwater_763_Ag_S-0.2um_68_21</strain>
    </source>
</reference>
<comment type="cofactor">
    <cofactor evidence="1">
        <name>[4Fe-4S] cluster</name>
        <dbReference type="ChEBI" id="CHEBI:49883"/>
    </cofactor>
</comment>
<proteinExistence type="predicted"/>
<dbReference type="NCBIfam" id="TIGR04167">
    <property type="entry name" value="rSAM_SeCys"/>
    <property type="match status" value="1"/>
</dbReference>
<keyword evidence="3" id="KW-0479">Metal-binding</keyword>
<sequence>MSSLLLTISRERNGFARRVSEDIERLDRLALATLQVNVGKLCNQTCAHCHVGAGPHRREIMTPETAGRVLAWLAETSIPTMDITGGAPELCPSFRHLAASARAMGRHVMVRHNLTVTFEPGQEDLPEFFREQGVELVCSLPCYLEENVDAQRGEGAFVKSIAALKRLNAEGFGLPGGLPLHLVYNPVGEHLPPPQDTLEADYRRELGARYGVAFNSLFTLANMPITRFASHLKRSGKMANYMGLLRGAYNPTTLPGLMCRHLISVGWEGTLYDCDFNQMLGLALANGRPLKLWDLSPEDLLGREILTGEHCYGCTAGAGSSCGGALV</sequence>